<keyword evidence="4" id="KW-1185">Reference proteome</keyword>
<dbReference type="Proteomes" id="UP001597308">
    <property type="component" value="Unassembled WGS sequence"/>
</dbReference>
<accession>A0ABW4K5A9</accession>
<keyword evidence="1" id="KW-0560">Oxidoreductase</keyword>
<evidence type="ECO:0000259" key="2">
    <source>
        <dbReference type="Pfam" id="PF03807"/>
    </source>
</evidence>
<comment type="caution">
    <text evidence="3">The sequence shown here is derived from an EMBL/GenBank/DDBJ whole genome shotgun (WGS) entry which is preliminary data.</text>
</comment>
<reference evidence="4" key="1">
    <citation type="journal article" date="2019" name="Int. J. Syst. Evol. Microbiol.">
        <title>The Global Catalogue of Microorganisms (GCM) 10K type strain sequencing project: providing services to taxonomists for standard genome sequencing and annotation.</title>
        <authorList>
            <consortium name="The Broad Institute Genomics Platform"/>
            <consortium name="The Broad Institute Genome Sequencing Center for Infectious Disease"/>
            <person name="Wu L."/>
            <person name="Ma J."/>
        </authorList>
    </citation>
    <scope>NUCLEOTIDE SEQUENCE [LARGE SCALE GENOMIC DNA]</scope>
    <source>
        <strain evidence="4">KCTC 23707</strain>
    </source>
</reference>
<feature type="domain" description="Pyrroline-5-carboxylate reductase catalytic N-terminal" evidence="2">
    <location>
        <begin position="32"/>
        <end position="121"/>
    </location>
</feature>
<name>A0ABW4K5A9_9HYPH</name>
<dbReference type="SUPFAM" id="SSF51735">
    <property type="entry name" value="NAD(P)-binding Rossmann-fold domains"/>
    <property type="match status" value="1"/>
</dbReference>
<dbReference type="InterPro" id="IPR036291">
    <property type="entry name" value="NAD(P)-bd_dom_sf"/>
</dbReference>
<dbReference type="InterPro" id="IPR051267">
    <property type="entry name" value="STEAP_metalloreductase"/>
</dbReference>
<dbReference type="InterPro" id="IPR028939">
    <property type="entry name" value="P5C_Rdtase_cat_N"/>
</dbReference>
<evidence type="ECO:0000313" key="3">
    <source>
        <dbReference type="EMBL" id="MFD1702603.1"/>
    </source>
</evidence>
<evidence type="ECO:0000313" key="4">
    <source>
        <dbReference type="Proteomes" id="UP001597308"/>
    </source>
</evidence>
<sequence>MAVHSSGSGRARQTSRQRAVASLWKGHQVTGTIGIIGSGLVGKAVARLAVRAGYKVVVSNSRGAETLSSFVGALGPLARAGSVEEAIAAADIVTVSVPLAAFEALPSDGFAGKVVLDQTNYYPGMGEFRRADLDHGELTSSELVQRHLRGARLVKGLHNLSWIHMESNARPEGDADRTTLPIAGDDAAAKQAVTEFVEAIGYDVVDAGSLAESWRIEPNTAIYFWRYAPKVPEGVTGDEAKRIYQQRGEPVSHDQARTLIREAVRPSPIGGTLEGMPQVHIDLFLEQASPDTVRQ</sequence>
<gene>
    <name evidence="3" type="ORF">ACFSCV_06250</name>
</gene>
<dbReference type="RefSeq" id="WP_378798049.1">
    <property type="nucleotide sequence ID" value="NZ_JBHUER010000003.1"/>
</dbReference>
<dbReference type="Gene3D" id="3.40.50.720">
    <property type="entry name" value="NAD(P)-binding Rossmann-like Domain"/>
    <property type="match status" value="1"/>
</dbReference>
<dbReference type="Pfam" id="PF03807">
    <property type="entry name" value="F420_oxidored"/>
    <property type="match status" value="1"/>
</dbReference>
<organism evidence="3 4">
    <name type="scientific">Methylopila henanensis</name>
    <dbReference type="NCBI Taxonomy" id="873516"/>
    <lineage>
        <taxon>Bacteria</taxon>
        <taxon>Pseudomonadati</taxon>
        <taxon>Pseudomonadota</taxon>
        <taxon>Alphaproteobacteria</taxon>
        <taxon>Hyphomicrobiales</taxon>
        <taxon>Methylopilaceae</taxon>
        <taxon>Methylopila</taxon>
    </lineage>
</organism>
<dbReference type="EMBL" id="JBHUER010000003">
    <property type="protein sequence ID" value="MFD1702603.1"/>
    <property type="molecule type" value="Genomic_DNA"/>
</dbReference>
<dbReference type="PANTHER" id="PTHR14239">
    <property type="entry name" value="DUDULIN-RELATED"/>
    <property type="match status" value="1"/>
</dbReference>
<proteinExistence type="predicted"/>
<protein>
    <submittedName>
        <fullName evidence="3">NADPH-dependent F420 reductase</fullName>
    </submittedName>
</protein>
<evidence type="ECO:0000256" key="1">
    <source>
        <dbReference type="ARBA" id="ARBA00023002"/>
    </source>
</evidence>